<dbReference type="InParanoid" id="B7G483"/>
<dbReference type="HOGENOM" id="CLU_1879463_0_0_1"/>
<keyword evidence="2" id="KW-1185">Reference proteome</keyword>
<reference evidence="2" key="2">
    <citation type="submission" date="2008-08" db="EMBL/GenBank/DDBJ databases">
        <authorList>
            <consortium name="Diatom Consortium"/>
            <person name="Grigoriev I."/>
            <person name="Grimwood J."/>
            <person name="Kuo A."/>
            <person name="Otillar R.P."/>
            <person name="Salamov A."/>
            <person name="Detter J.C."/>
            <person name="Lindquist E."/>
            <person name="Shapiro H."/>
            <person name="Lucas S."/>
            <person name="Glavina del Rio T."/>
            <person name="Pitluck S."/>
            <person name="Rokhsar D."/>
            <person name="Bowler C."/>
        </authorList>
    </citation>
    <scope>GENOME REANNOTATION</scope>
    <source>
        <strain evidence="2">CCAP 1055/1</strain>
    </source>
</reference>
<protein>
    <submittedName>
        <fullName evidence="1">Uncharacterized protein</fullName>
    </submittedName>
</protein>
<dbReference type="Proteomes" id="UP000000759">
    <property type="component" value="Chromosome 14"/>
</dbReference>
<dbReference type="KEGG" id="pti:PHATRDRAFT_37853"/>
<dbReference type="EMBL" id="CM000616">
    <property type="protein sequence ID" value="EEC46408.1"/>
    <property type="molecule type" value="Genomic_DNA"/>
</dbReference>
<proteinExistence type="predicted"/>
<sequence>MSYRRCTHGRPNTNYGVESPPKRRYLLPGLIGVTHSLGGQDGAKIEPEMGQKVKAGEVAVTDIDARNAVEKLVTEGVIDRHVQAVDGHGAFVEAIIFRDLRLCGTRKWIGRGGGGGGAGTMNGMLESSAVAVAVGGEGQGRVATGSAAVETGNGGGVGAELALGLEEQDVGGQDSVWRLD</sequence>
<gene>
    <name evidence="1" type="ORF">PHATRDRAFT_37853</name>
</gene>
<accession>B7G483</accession>
<dbReference type="AlphaFoldDB" id="B7G483"/>
<dbReference type="PaxDb" id="2850-Phatr37853"/>
<evidence type="ECO:0000313" key="2">
    <source>
        <dbReference type="Proteomes" id="UP000000759"/>
    </source>
</evidence>
<organism evidence="1 2">
    <name type="scientific">Phaeodactylum tricornutum (strain CCAP 1055/1)</name>
    <dbReference type="NCBI Taxonomy" id="556484"/>
    <lineage>
        <taxon>Eukaryota</taxon>
        <taxon>Sar</taxon>
        <taxon>Stramenopiles</taxon>
        <taxon>Ochrophyta</taxon>
        <taxon>Bacillariophyta</taxon>
        <taxon>Bacillariophyceae</taxon>
        <taxon>Bacillariophycidae</taxon>
        <taxon>Naviculales</taxon>
        <taxon>Phaeodactylaceae</taxon>
        <taxon>Phaeodactylum</taxon>
    </lineage>
</organism>
<evidence type="ECO:0000313" key="1">
    <source>
        <dbReference type="EMBL" id="EEC46408.1"/>
    </source>
</evidence>
<dbReference type="RefSeq" id="XP_002181868.1">
    <property type="nucleotide sequence ID" value="XM_002181832.1"/>
</dbReference>
<dbReference type="GeneID" id="7202654"/>
<reference evidence="1 2" key="1">
    <citation type="journal article" date="2008" name="Nature">
        <title>The Phaeodactylum genome reveals the evolutionary history of diatom genomes.</title>
        <authorList>
            <person name="Bowler C."/>
            <person name="Allen A.E."/>
            <person name="Badger J.H."/>
            <person name="Grimwood J."/>
            <person name="Jabbari K."/>
            <person name="Kuo A."/>
            <person name="Maheswari U."/>
            <person name="Martens C."/>
            <person name="Maumus F."/>
            <person name="Otillar R.P."/>
            <person name="Rayko E."/>
            <person name="Salamov A."/>
            <person name="Vandepoele K."/>
            <person name="Beszteri B."/>
            <person name="Gruber A."/>
            <person name="Heijde M."/>
            <person name="Katinka M."/>
            <person name="Mock T."/>
            <person name="Valentin K."/>
            <person name="Verret F."/>
            <person name="Berges J.A."/>
            <person name="Brownlee C."/>
            <person name="Cadoret J.P."/>
            <person name="Chiovitti A."/>
            <person name="Choi C.J."/>
            <person name="Coesel S."/>
            <person name="De Martino A."/>
            <person name="Detter J.C."/>
            <person name="Durkin C."/>
            <person name="Falciatore A."/>
            <person name="Fournet J."/>
            <person name="Haruta M."/>
            <person name="Huysman M.J."/>
            <person name="Jenkins B.D."/>
            <person name="Jiroutova K."/>
            <person name="Jorgensen R.E."/>
            <person name="Joubert Y."/>
            <person name="Kaplan A."/>
            <person name="Kroger N."/>
            <person name="Kroth P.G."/>
            <person name="La Roche J."/>
            <person name="Lindquist E."/>
            <person name="Lommer M."/>
            <person name="Martin-Jezequel V."/>
            <person name="Lopez P.J."/>
            <person name="Lucas S."/>
            <person name="Mangogna M."/>
            <person name="McGinnis K."/>
            <person name="Medlin L.K."/>
            <person name="Montsant A."/>
            <person name="Oudot-Le Secq M.P."/>
            <person name="Napoli C."/>
            <person name="Obornik M."/>
            <person name="Parker M.S."/>
            <person name="Petit J.L."/>
            <person name="Porcel B.M."/>
            <person name="Poulsen N."/>
            <person name="Robison M."/>
            <person name="Rychlewski L."/>
            <person name="Rynearson T.A."/>
            <person name="Schmutz J."/>
            <person name="Shapiro H."/>
            <person name="Siaut M."/>
            <person name="Stanley M."/>
            <person name="Sussman M.R."/>
            <person name="Taylor A.R."/>
            <person name="Vardi A."/>
            <person name="von Dassow P."/>
            <person name="Vyverman W."/>
            <person name="Willis A."/>
            <person name="Wyrwicz L.S."/>
            <person name="Rokhsar D.S."/>
            <person name="Weissenbach J."/>
            <person name="Armbrust E.V."/>
            <person name="Green B.R."/>
            <person name="Van de Peer Y."/>
            <person name="Grigoriev I.V."/>
        </authorList>
    </citation>
    <scope>NUCLEOTIDE SEQUENCE [LARGE SCALE GENOMIC DNA]</scope>
    <source>
        <strain evidence="1 2">CCAP 1055/1</strain>
    </source>
</reference>
<name>B7G483_PHATC</name>